<evidence type="ECO:0000313" key="1">
    <source>
        <dbReference type="EMBL" id="SDG89440.1"/>
    </source>
</evidence>
<reference evidence="2" key="1">
    <citation type="submission" date="2016-10" db="EMBL/GenBank/DDBJ databases">
        <authorList>
            <person name="Varghese N."/>
            <person name="Submissions S."/>
        </authorList>
    </citation>
    <scope>NUCLEOTIDE SEQUENCE [LARGE SCALE GENOMIC DNA]</scope>
    <source>
        <strain evidence="2">930I</strain>
    </source>
</reference>
<evidence type="ECO:0000313" key="2">
    <source>
        <dbReference type="Proteomes" id="UP000217076"/>
    </source>
</evidence>
<dbReference type="AlphaFoldDB" id="A0A1G7Y0F1"/>
<evidence type="ECO:0008006" key="3">
    <source>
        <dbReference type="Google" id="ProtNLM"/>
    </source>
</evidence>
<dbReference type="Pfam" id="PF12915">
    <property type="entry name" value="DUF3833"/>
    <property type="match status" value="1"/>
</dbReference>
<keyword evidence="2" id="KW-1185">Reference proteome</keyword>
<organism evidence="1 2">
    <name type="scientific">Roseospirillum parvum</name>
    <dbReference type="NCBI Taxonomy" id="83401"/>
    <lineage>
        <taxon>Bacteria</taxon>
        <taxon>Pseudomonadati</taxon>
        <taxon>Pseudomonadota</taxon>
        <taxon>Alphaproteobacteria</taxon>
        <taxon>Rhodospirillales</taxon>
        <taxon>Rhodospirillaceae</taxon>
        <taxon>Roseospirillum</taxon>
    </lineage>
</organism>
<dbReference type="STRING" id="83401.SAMN05421742_103143"/>
<proteinExistence type="predicted"/>
<name>A0A1G7Y0F1_9PROT</name>
<accession>A0A1G7Y0F1</accession>
<dbReference type="EMBL" id="FNCV01000003">
    <property type="protein sequence ID" value="SDG89440.1"/>
    <property type="molecule type" value="Genomic_DNA"/>
</dbReference>
<dbReference type="OrthoDB" id="5296954at2"/>
<protein>
    <recommendedName>
        <fullName evidence="3">Lipoprotein</fullName>
    </recommendedName>
</protein>
<dbReference type="Proteomes" id="UP000217076">
    <property type="component" value="Unassembled WGS sequence"/>
</dbReference>
<dbReference type="InterPro" id="IPR024409">
    <property type="entry name" value="DUF3833"/>
</dbReference>
<sequence>MRRLPGARPARSLLALILLIPFIAGCSDMKIEDFRNGTPKLELADYFAGQTVAHGLFEDRFGTIRRQFTVDIQGEMDGDTLVLTEDFQYADGETDQRIWRITKTGENTYEGRAGDIIGVAQGRAMGNALNWQYDLDLPVGDSTWRVHFNDWMLLQPGGVMLNRAKVSKWGFEIGSVTLSFHKPAEADQSTAPNAAD</sequence>
<gene>
    <name evidence="1" type="ORF">SAMN05421742_103143</name>
</gene>
<dbReference type="PROSITE" id="PS51257">
    <property type="entry name" value="PROKAR_LIPOPROTEIN"/>
    <property type="match status" value="1"/>
</dbReference>